<evidence type="ECO:0000313" key="2">
    <source>
        <dbReference type="Proteomes" id="UP001283361"/>
    </source>
</evidence>
<sequence>MLSGSWYVGHYNLLFNTPEEIPNTGNTMQCYAEGVGFLSNKTTGERAIVQPLQNFLLSSNQRYQAEKDTGKAHLVSQNDGYIYSKQMMKFY</sequence>
<name>A0AAE1DVC4_9GAST</name>
<gene>
    <name evidence="1" type="ORF">RRG08_025328</name>
</gene>
<dbReference type="Proteomes" id="UP001283361">
    <property type="component" value="Unassembled WGS sequence"/>
</dbReference>
<evidence type="ECO:0000313" key="1">
    <source>
        <dbReference type="EMBL" id="KAK3783705.1"/>
    </source>
</evidence>
<accession>A0AAE1DVC4</accession>
<comment type="caution">
    <text evidence="1">The sequence shown here is derived from an EMBL/GenBank/DDBJ whole genome shotgun (WGS) entry which is preliminary data.</text>
</comment>
<keyword evidence="2" id="KW-1185">Reference proteome</keyword>
<reference evidence="1" key="1">
    <citation type="journal article" date="2023" name="G3 (Bethesda)">
        <title>A reference genome for the long-term kleptoplast-retaining sea slug Elysia crispata morphotype clarki.</title>
        <authorList>
            <person name="Eastman K.E."/>
            <person name="Pendleton A.L."/>
            <person name="Shaikh M.A."/>
            <person name="Suttiyut T."/>
            <person name="Ogas R."/>
            <person name="Tomko P."/>
            <person name="Gavelis G."/>
            <person name="Widhalm J.R."/>
            <person name="Wisecaver J.H."/>
        </authorList>
    </citation>
    <scope>NUCLEOTIDE SEQUENCE</scope>
    <source>
        <strain evidence="1">ECLA1</strain>
    </source>
</reference>
<dbReference type="EMBL" id="JAWDGP010002360">
    <property type="protein sequence ID" value="KAK3783705.1"/>
    <property type="molecule type" value="Genomic_DNA"/>
</dbReference>
<dbReference type="AlphaFoldDB" id="A0AAE1DVC4"/>
<organism evidence="1 2">
    <name type="scientific">Elysia crispata</name>
    <name type="common">lettuce slug</name>
    <dbReference type="NCBI Taxonomy" id="231223"/>
    <lineage>
        <taxon>Eukaryota</taxon>
        <taxon>Metazoa</taxon>
        <taxon>Spiralia</taxon>
        <taxon>Lophotrochozoa</taxon>
        <taxon>Mollusca</taxon>
        <taxon>Gastropoda</taxon>
        <taxon>Heterobranchia</taxon>
        <taxon>Euthyneura</taxon>
        <taxon>Panpulmonata</taxon>
        <taxon>Sacoglossa</taxon>
        <taxon>Placobranchoidea</taxon>
        <taxon>Plakobranchidae</taxon>
        <taxon>Elysia</taxon>
    </lineage>
</organism>
<proteinExistence type="predicted"/>
<protein>
    <submittedName>
        <fullName evidence="1">Uncharacterized protein</fullName>
    </submittedName>
</protein>